<gene>
    <name evidence="1" type="ORF">RV045_05105</name>
</gene>
<evidence type="ECO:0000313" key="2">
    <source>
        <dbReference type="Proteomes" id="UP001364695"/>
    </source>
</evidence>
<accession>A0ACC6P0S2</accession>
<protein>
    <submittedName>
        <fullName evidence="1">Multidrug effflux MFS transporter</fullName>
    </submittedName>
</protein>
<comment type="caution">
    <text evidence="1">The sequence shown here is derived from an EMBL/GenBank/DDBJ whole genome shotgun (WGS) entry which is preliminary data.</text>
</comment>
<dbReference type="Proteomes" id="UP001364695">
    <property type="component" value="Unassembled WGS sequence"/>
</dbReference>
<sequence>MTQTLRLTFILAALSMVGPLAIDTYLPAMPAIRDQFGISEFWIQQSLSGFLFAFAAMMLIYGTLSDSFGRRRVILVSLVIYILASIGVALSPNYPTLLVMRVLQGLAAGAGSVVGRAIVQDVFSGVQAQKVMSQIMMVFGLAPAIAPVLGGWMLVFFSWRGVFWFLTLFATVLTFVVWRALPESLPVAQRTPLRLGLILGNYWRVGKNPAFIALSMAVGLSFGGFSLYIGSAAQFVTHILGLGETSYAWMFIPMIGGFMLGSALSGRYAAHHSTRRLVAFGYTVMIVATALNVGYNSFFPAVVPWAVLPLGVYSFGVAFTTPAITLRALELFPANRGLASSMLSFGQMMIFALASGFLAPVLFDSALHLALGVAGLLVASMAMWTLAQKIAPAPSLAERAAQDESRGLPGEEAGARL</sequence>
<organism evidence="1 2">
    <name type="scientific">Amphibiibacter pelophylacis</name>
    <dbReference type="NCBI Taxonomy" id="1799477"/>
    <lineage>
        <taxon>Bacteria</taxon>
        <taxon>Pseudomonadati</taxon>
        <taxon>Pseudomonadota</taxon>
        <taxon>Betaproteobacteria</taxon>
        <taxon>Burkholderiales</taxon>
        <taxon>Sphaerotilaceae</taxon>
        <taxon>Amphibiibacter</taxon>
    </lineage>
</organism>
<keyword evidence="2" id="KW-1185">Reference proteome</keyword>
<reference evidence="1" key="1">
    <citation type="submission" date="2023-10" db="EMBL/GenBank/DDBJ databases">
        <title>Amphibacter perezi, gen. nov., sp. nov. a novel taxa of the family Comamonadaceae, class Betaproteobacteria isolated from the skin microbiota of Pelophylax perezi from different populations.</title>
        <authorList>
            <person name="Costa S."/>
            <person name="Proenca D.N."/>
            <person name="Lopes I."/>
            <person name="Morais P.V."/>
        </authorList>
    </citation>
    <scope>NUCLEOTIDE SEQUENCE</scope>
    <source>
        <strain evidence="1">SL12-8</strain>
    </source>
</reference>
<dbReference type="EMBL" id="JAWDIE010000006">
    <property type="protein sequence ID" value="MEJ7137811.1"/>
    <property type="molecule type" value="Genomic_DNA"/>
</dbReference>
<evidence type="ECO:0000313" key="1">
    <source>
        <dbReference type="EMBL" id="MEJ7137811.1"/>
    </source>
</evidence>
<name>A0ACC6P0S2_9BURK</name>
<proteinExistence type="predicted"/>